<evidence type="ECO:0000313" key="2">
    <source>
        <dbReference type="EMBL" id="GIY55117.1"/>
    </source>
</evidence>
<protein>
    <submittedName>
        <fullName evidence="2">Uncharacterized protein</fullName>
    </submittedName>
</protein>
<evidence type="ECO:0000313" key="3">
    <source>
        <dbReference type="Proteomes" id="UP001054945"/>
    </source>
</evidence>
<proteinExistence type="predicted"/>
<reference evidence="2 3" key="1">
    <citation type="submission" date="2021-06" db="EMBL/GenBank/DDBJ databases">
        <title>Caerostris extrusa draft genome.</title>
        <authorList>
            <person name="Kono N."/>
            <person name="Arakawa K."/>
        </authorList>
    </citation>
    <scope>NUCLEOTIDE SEQUENCE [LARGE SCALE GENOMIC DNA]</scope>
</reference>
<dbReference type="AlphaFoldDB" id="A0AAV4UBI6"/>
<feature type="region of interest" description="Disordered" evidence="1">
    <location>
        <begin position="85"/>
        <end position="109"/>
    </location>
</feature>
<sequence length="109" mass="12618">MSLFFLGEENSSVQGVLLDSGLLDGTIKKIGDEEYFVEPAKNYFSPLQHFHSVVYKLSDIRFPEINRTCMESVIKPSDCQYFHKKRSSKSRSYKLGEQKTFKSHQKTCK</sequence>
<comment type="caution">
    <text evidence="2">The sequence shown here is derived from an EMBL/GenBank/DDBJ whole genome shotgun (WGS) entry which is preliminary data.</text>
</comment>
<dbReference type="EMBL" id="BPLR01012608">
    <property type="protein sequence ID" value="GIY55117.1"/>
    <property type="molecule type" value="Genomic_DNA"/>
</dbReference>
<evidence type="ECO:0000256" key="1">
    <source>
        <dbReference type="SAM" id="MobiDB-lite"/>
    </source>
</evidence>
<keyword evidence="3" id="KW-1185">Reference proteome</keyword>
<accession>A0AAV4UBI6</accession>
<organism evidence="2 3">
    <name type="scientific">Caerostris extrusa</name>
    <name type="common">Bark spider</name>
    <name type="synonym">Caerostris bankana</name>
    <dbReference type="NCBI Taxonomy" id="172846"/>
    <lineage>
        <taxon>Eukaryota</taxon>
        <taxon>Metazoa</taxon>
        <taxon>Ecdysozoa</taxon>
        <taxon>Arthropoda</taxon>
        <taxon>Chelicerata</taxon>
        <taxon>Arachnida</taxon>
        <taxon>Araneae</taxon>
        <taxon>Araneomorphae</taxon>
        <taxon>Entelegynae</taxon>
        <taxon>Araneoidea</taxon>
        <taxon>Araneidae</taxon>
        <taxon>Caerostris</taxon>
    </lineage>
</organism>
<dbReference type="Proteomes" id="UP001054945">
    <property type="component" value="Unassembled WGS sequence"/>
</dbReference>
<gene>
    <name evidence="2" type="primary">AVEN_121036_1</name>
    <name evidence="2" type="ORF">CEXT_584141</name>
</gene>
<name>A0AAV4UBI6_CAEEX</name>